<dbReference type="GO" id="GO:0003677">
    <property type="term" value="F:DNA binding"/>
    <property type="evidence" value="ECO:0007669"/>
    <property type="project" value="UniProtKB-KW"/>
</dbReference>
<feature type="domain" description="Cas12f1-like TNB" evidence="2">
    <location>
        <begin position="85"/>
        <end position="150"/>
    </location>
</feature>
<dbReference type="AlphaFoldDB" id="A0AAD9GYC5"/>
<keyword evidence="1" id="KW-0238">DNA-binding</keyword>
<dbReference type="PANTHER" id="PTHR36172">
    <property type="match status" value="1"/>
</dbReference>
<dbReference type="InterPro" id="IPR010095">
    <property type="entry name" value="Cas12f1-like_TNB"/>
</dbReference>
<name>A0AAD9GYC5_9STRA</name>
<evidence type="ECO:0000259" key="2">
    <source>
        <dbReference type="Pfam" id="PF07282"/>
    </source>
</evidence>
<dbReference type="PANTHER" id="PTHR36172:SF1">
    <property type="entry name" value="RESOLVASE-RELATED"/>
    <property type="match status" value="1"/>
</dbReference>
<evidence type="ECO:0000313" key="4">
    <source>
        <dbReference type="Proteomes" id="UP001259832"/>
    </source>
</evidence>
<dbReference type="Proteomes" id="UP001259832">
    <property type="component" value="Unassembled WGS sequence"/>
</dbReference>
<reference evidence="3" key="1">
    <citation type="submission" date="2023-08" db="EMBL/GenBank/DDBJ databases">
        <title>Reference Genome Resource for the Citrus Pathogen Phytophthora citrophthora.</title>
        <authorList>
            <person name="Moller H."/>
            <person name="Coetzee B."/>
            <person name="Rose L.J."/>
            <person name="Van Niekerk J.M."/>
        </authorList>
    </citation>
    <scope>NUCLEOTIDE SEQUENCE</scope>
    <source>
        <strain evidence="3">STE-U-9442</strain>
    </source>
</reference>
<proteinExistence type="predicted"/>
<protein>
    <submittedName>
        <fullName evidence="3">Transposase</fullName>
    </submittedName>
</protein>
<dbReference type="InterPro" id="IPR051491">
    <property type="entry name" value="Recombinase/Transposase-rel"/>
</dbReference>
<organism evidence="3 4">
    <name type="scientific">Phytophthora citrophthora</name>
    <dbReference type="NCBI Taxonomy" id="4793"/>
    <lineage>
        <taxon>Eukaryota</taxon>
        <taxon>Sar</taxon>
        <taxon>Stramenopiles</taxon>
        <taxon>Oomycota</taxon>
        <taxon>Peronosporomycetes</taxon>
        <taxon>Peronosporales</taxon>
        <taxon>Peronosporaceae</taxon>
        <taxon>Phytophthora</taxon>
    </lineage>
</organism>
<dbReference type="EMBL" id="JASMQC010000003">
    <property type="protein sequence ID" value="KAK1946323.1"/>
    <property type="molecule type" value="Genomic_DNA"/>
</dbReference>
<accession>A0AAD9GYC5</accession>
<evidence type="ECO:0000256" key="1">
    <source>
        <dbReference type="ARBA" id="ARBA00023125"/>
    </source>
</evidence>
<dbReference type="Pfam" id="PF07282">
    <property type="entry name" value="Cas12f1-like_TNB"/>
    <property type="match status" value="1"/>
</dbReference>
<gene>
    <name evidence="3" type="ORF">P3T76_001876</name>
</gene>
<keyword evidence="4" id="KW-1185">Reference proteome</keyword>
<evidence type="ECO:0000313" key="3">
    <source>
        <dbReference type="EMBL" id="KAK1946323.1"/>
    </source>
</evidence>
<comment type="caution">
    <text evidence="3">The sequence shown here is derived from an EMBL/GenBank/DDBJ whole genome shotgun (WGS) entry which is preliminary data.</text>
</comment>
<sequence length="163" mass="18720">MALIKNFRGHRSGRQWRVFTRAKRAFHCATAKLKNAVKEMHYQTAAYLTKTYEIIILPVFSSKDMVKRSTARNHTFNRLLLGLKHFQFRQILKAKCELMGKSLVICSEMYTSQTCGRCSRLHLKLGSRDVFHCPYCDHVAGRDVNAAFNVLRFVCAGSLSTDQ</sequence>